<reference evidence="10 11" key="1">
    <citation type="journal article" date="2019" name="Nat. Ecol. Evol.">
        <title>Megaphylogeny resolves global patterns of mushroom evolution.</title>
        <authorList>
            <person name="Varga T."/>
            <person name="Krizsan K."/>
            <person name="Foldi C."/>
            <person name="Dima B."/>
            <person name="Sanchez-Garcia M."/>
            <person name="Sanchez-Ramirez S."/>
            <person name="Szollosi G.J."/>
            <person name="Szarkandi J.G."/>
            <person name="Papp V."/>
            <person name="Albert L."/>
            <person name="Andreopoulos W."/>
            <person name="Angelini C."/>
            <person name="Antonin V."/>
            <person name="Barry K.W."/>
            <person name="Bougher N.L."/>
            <person name="Buchanan P."/>
            <person name="Buyck B."/>
            <person name="Bense V."/>
            <person name="Catcheside P."/>
            <person name="Chovatia M."/>
            <person name="Cooper J."/>
            <person name="Damon W."/>
            <person name="Desjardin D."/>
            <person name="Finy P."/>
            <person name="Geml J."/>
            <person name="Haridas S."/>
            <person name="Hughes K."/>
            <person name="Justo A."/>
            <person name="Karasinski D."/>
            <person name="Kautmanova I."/>
            <person name="Kiss B."/>
            <person name="Kocsube S."/>
            <person name="Kotiranta H."/>
            <person name="LaButti K.M."/>
            <person name="Lechner B.E."/>
            <person name="Liimatainen K."/>
            <person name="Lipzen A."/>
            <person name="Lukacs Z."/>
            <person name="Mihaltcheva S."/>
            <person name="Morgado L.N."/>
            <person name="Niskanen T."/>
            <person name="Noordeloos M.E."/>
            <person name="Ohm R.A."/>
            <person name="Ortiz-Santana B."/>
            <person name="Ovrebo C."/>
            <person name="Racz N."/>
            <person name="Riley R."/>
            <person name="Savchenko A."/>
            <person name="Shiryaev A."/>
            <person name="Soop K."/>
            <person name="Spirin V."/>
            <person name="Szebenyi C."/>
            <person name="Tomsovsky M."/>
            <person name="Tulloss R.E."/>
            <person name="Uehling J."/>
            <person name="Grigoriev I.V."/>
            <person name="Vagvolgyi C."/>
            <person name="Papp T."/>
            <person name="Martin F.M."/>
            <person name="Miettinen O."/>
            <person name="Hibbett D.S."/>
            <person name="Nagy L.G."/>
        </authorList>
    </citation>
    <scope>NUCLEOTIDE SEQUENCE [LARGE SCALE GENOMIC DNA]</scope>
    <source>
        <strain evidence="10 11">CBS 309.79</strain>
    </source>
</reference>
<feature type="domain" description="Lysine-specific metallo-endopeptidase" evidence="9">
    <location>
        <begin position="212"/>
        <end position="348"/>
    </location>
</feature>
<keyword evidence="7" id="KW-0482">Metalloprotease</keyword>
<dbReference type="PANTHER" id="PTHR37016:SF3">
    <property type="entry name" value="NEUTRAL PROTEASE 2-RELATED"/>
    <property type="match status" value="1"/>
</dbReference>
<dbReference type="Gene3D" id="3.40.390.10">
    <property type="entry name" value="Collagenase (Catalytic Domain)"/>
    <property type="match status" value="1"/>
</dbReference>
<dbReference type="Gene3D" id="2.60.40.2970">
    <property type="match status" value="1"/>
</dbReference>
<comment type="cofactor">
    <cofactor evidence="1">
        <name>Zn(2+)</name>
        <dbReference type="ChEBI" id="CHEBI:29105"/>
    </cofactor>
</comment>
<dbReference type="SUPFAM" id="SSF55486">
    <property type="entry name" value="Metalloproteases ('zincins'), catalytic domain"/>
    <property type="match status" value="1"/>
</dbReference>
<dbReference type="Proteomes" id="UP000305067">
    <property type="component" value="Unassembled WGS sequence"/>
</dbReference>
<evidence type="ECO:0000313" key="11">
    <source>
        <dbReference type="Proteomes" id="UP000305067"/>
    </source>
</evidence>
<keyword evidence="11" id="KW-1185">Reference proteome</keyword>
<dbReference type="AlphaFoldDB" id="A0A5C3QUS1"/>
<dbReference type="GO" id="GO:0004222">
    <property type="term" value="F:metalloendopeptidase activity"/>
    <property type="evidence" value="ECO:0007669"/>
    <property type="project" value="InterPro"/>
</dbReference>
<evidence type="ECO:0000256" key="5">
    <source>
        <dbReference type="ARBA" id="ARBA00022801"/>
    </source>
</evidence>
<dbReference type="GO" id="GO:0046872">
    <property type="term" value="F:metal ion binding"/>
    <property type="evidence" value="ECO:0007669"/>
    <property type="project" value="UniProtKB-KW"/>
</dbReference>
<dbReference type="PANTHER" id="PTHR37016">
    <property type="match status" value="1"/>
</dbReference>
<protein>
    <recommendedName>
        <fullName evidence="9">Lysine-specific metallo-endopeptidase domain-containing protein</fullName>
    </recommendedName>
</protein>
<keyword evidence="3" id="KW-0645">Protease</keyword>
<accession>A0A5C3QUS1</accession>
<keyword evidence="5" id="KW-0378">Hydrolase</keyword>
<evidence type="ECO:0000256" key="3">
    <source>
        <dbReference type="ARBA" id="ARBA00022670"/>
    </source>
</evidence>
<keyword evidence="6" id="KW-0862">Zinc</keyword>
<dbReference type="GO" id="GO:0006508">
    <property type="term" value="P:proteolysis"/>
    <property type="evidence" value="ECO:0007669"/>
    <property type="project" value="UniProtKB-KW"/>
</dbReference>
<gene>
    <name evidence="10" type="ORF">BDV98DRAFT_525923</name>
</gene>
<comment type="similarity">
    <text evidence="2">Belongs to the peptidase M35 family.</text>
</comment>
<proteinExistence type="inferred from homology"/>
<evidence type="ECO:0000256" key="7">
    <source>
        <dbReference type="ARBA" id="ARBA00023049"/>
    </source>
</evidence>
<keyword evidence="8" id="KW-0732">Signal</keyword>
<dbReference type="InterPro" id="IPR029463">
    <property type="entry name" value="Lys_MEP"/>
</dbReference>
<evidence type="ECO:0000313" key="10">
    <source>
        <dbReference type="EMBL" id="TFL04099.1"/>
    </source>
</evidence>
<keyword evidence="4" id="KW-0479">Metal-binding</keyword>
<evidence type="ECO:0000256" key="8">
    <source>
        <dbReference type="SAM" id="SignalP"/>
    </source>
</evidence>
<feature type="chain" id="PRO_5022996990" description="Lysine-specific metallo-endopeptidase domain-containing protein" evidence="8">
    <location>
        <begin position="17"/>
        <end position="358"/>
    </location>
</feature>
<sequence length="358" mass="38757">MFRTAALFSFVSLALGLSTGDLQVSVKASSNKVSSIDDIVLTAIVSNPTSEDIRVIRNANILDELPTNSFAVAKDDQDVTFTGLIVTPNFEAADNFITIAAGQSVAVNHTVSALYDFEPHGAGTYTFTPRAVFQTKENSDVLSVSAQPISIEVTSDVAHREVFPGADASLQPTDSLRASTFNCPDANKLNTLRNSQTDARNLARAAASRIRNNQNNDQYTKFFGTNDRNEVARRYDLIANDAGTRTIHCNQDPANICSRAAAYVMLSASGTTVYSSQTYFCDSFFNFQTTPQICSQPITSINNSLGGVFLHEMSHATVATTDVAYGCSTVNNLSNADKLRCADNYQCHALHTHRLTSC</sequence>
<evidence type="ECO:0000256" key="6">
    <source>
        <dbReference type="ARBA" id="ARBA00022833"/>
    </source>
</evidence>
<dbReference type="OrthoDB" id="412874at2759"/>
<name>A0A5C3QUS1_9AGAR</name>
<evidence type="ECO:0000256" key="1">
    <source>
        <dbReference type="ARBA" id="ARBA00001947"/>
    </source>
</evidence>
<evidence type="ECO:0000259" key="9">
    <source>
        <dbReference type="Pfam" id="PF14521"/>
    </source>
</evidence>
<evidence type="ECO:0000256" key="4">
    <source>
        <dbReference type="ARBA" id="ARBA00022723"/>
    </source>
</evidence>
<dbReference type="InterPro" id="IPR024079">
    <property type="entry name" value="MetalloPept_cat_dom_sf"/>
</dbReference>
<dbReference type="EMBL" id="ML178819">
    <property type="protein sequence ID" value="TFL04099.1"/>
    <property type="molecule type" value="Genomic_DNA"/>
</dbReference>
<dbReference type="Pfam" id="PF14521">
    <property type="entry name" value="Aspzincin_M35"/>
    <property type="match status" value="1"/>
</dbReference>
<evidence type="ECO:0000256" key="2">
    <source>
        <dbReference type="ARBA" id="ARBA00010279"/>
    </source>
</evidence>
<feature type="signal peptide" evidence="8">
    <location>
        <begin position="1"/>
        <end position="16"/>
    </location>
</feature>
<dbReference type="InterPro" id="IPR050414">
    <property type="entry name" value="Fungal_M35_metalloproteases"/>
</dbReference>
<organism evidence="10 11">
    <name type="scientific">Pterulicium gracile</name>
    <dbReference type="NCBI Taxonomy" id="1884261"/>
    <lineage>
        <taxon>Eukaryota</taxon>
        <taxon>Fungi</taxon>
        <taxon>Dikarya</taxon>
        <taxon>Basidiomycota</taxon>
        <taxon>Agaricomycotina</taxon>
        <taxon>Agaricomycetes</taxon>
        <taxon>Agaricomycetidae</taxon>
        <taxon>Agaricales</taxon>
        <taxon>Pleurotineae</taxon>
        <taxon>Pterulaceae</taxon>
        <taxon>Pterulicium</taxon>
    </lineage>
</organism>
<dbReference type="CDD" id="cd11008">
    <property type="entry name" value="M35_deuterolysin_like"/>
    <property type="match status" value="1"/>
</dbReference>